<dbReference type="InterPro" id="IPR036116">
    <property type="entry name" value="FN3_sf"/>
</dbReference>
<keyword evidence="2" id="KW-0175">Coiled coil</keyword>
<dbReference type="SUPFAM" id="SSF52540">
    <property type="entry name" value="P-loop containing nucleoside triphosphate hydrolases"/>
    <property type="match status" value="1"/>
</dbReference>
<dbReference type="PANTHER" id="PTHR32046:SF14">
    <property type="match status" value="1"/>
</dbReference>
<keyword evidence="3" id="KW-1133">Transmembrane helix</keyword>
<dbReference type="PANTHER" id="PTHR32046">
    <property type="entry name" value="G DOMAIN-CONTAINING PROTEIN"/>
    <property type="match status" value="1"/>
</dbReference>
<keyword evidence="3" id="KW-0472">Membrane</keyword>
<dbReference type="Pfam" id="PF00041">
    <property type="entry name" value="fn3"/>
    <property type="match status" value="1"/>
</dbReference>
<dbReference type="Pfam" id="PF00735">
    <property type="entry name" value="Septin"/>
    <property type="match status" value="1"/>
</dbReference>
<proteinExistence type="inferred from homology"/>
<evidence type="ECO:0000256" key="2">
    <source>
        <dbReference type="SAM" id="Coils"/>
    </source>
</evidence>
<evidence type="ECO:0000313" key="5">
    <source>
        <dbReference type="EnsemblMetazoa" id="XP_019861473.1"/>
    </source>
</evidence>
<evidence type="ECO:0000256" key="1">
    <source>
        <dbReference type="RuleBase" id="RU004560"/>
    </source>
</evidence>
<keyword evidence="3" id="KW-0812">Transmembrane</keyword>
<dbReference type="GeneID" id="109589939"/>
<dbReference type="EnsemblMetazoa" id="XM_020005914.1">
    <property type="protein sequence ID" value="XP_019861473.1"/>
    <property type="gene ID" value="LOC109589939"/>
</dbReference>
<dbReference type="GO" id="GO:0005525">
    <property type="term" value="F:GTP binding"/>
    <property type="evidence" value="ECO:0007669"/>
    <property type="project" value="UniProtKB-KW"/>
</dbReference>
<dbReference type="Gene3D" id="3.40.50.300">
    <property type="entry name" value="P-loop containing nucleotide triphosphate hydrolases"/>
    <property type="match status" value="1"/>
</dbReference>
<feature type="coiled-coil region" evidence="2">
    <location>
        <begin position="632"/>
        <end position="659"/>
    </location>
</feature>
<dbReference type="InterPro" id="IPR013783">
    <property type="entry name" value="Ig-like_fold"/>
</dbReference>
<dbReference type="InterPro" id="IPR003961">
    <property type="entry name" value="FN3_dom"/>
</dbReference>
<comment type="similarity">
    <text evidence="1">Belongs to the TRAFAC class TrmE-Era-EngA-EngB-Septin-like GTPase superfamily. Septin GTPase family.</text>
</comment>
<dbReference type="CDD" id="cd00063">
    <property type="entry name" value="FN3"/>
    <property type="match status" value="1"/>
</dbReference>
<organism evidence="5 6">
    <name type="scientific">Amphimedon queenslandica</name>
    <name type="common">Sponge</name>
    <dbReference type="NCBI Taxonomy" id="400682"/>
    <lineage>
        <taxon>Eukaryota</taxon>
        <taxon>Metazoa</taxon>
        <taxon>Porifera</taxon>
        <taxon>Demospongiae</taxon>
        <taxon>Heteroscleromorpha</taxon>
        <taxon>Haplosclerida</taxon>
        <taxon>Niphatidae</taxon>
        <taxon>Amphimedon</taxon>
    </lineage>
</organism>
<name>A0AAN0JWC4_AMPQE</name>
<accession>A0AAN0JWC4</accession>
<dbReference type="SUPFAM" id="SSF49265">
    <property type="entry name" value="Fibronectin type III"/>
    <property type="match status" value="1"/>
</dbReference>
<dbReference type="RefSeq" id="XP_019861473.1">
    <property type="nucleotide sequence ID" value="XM_020005914.1"/>
</dbReference>
<reference evidence="5" key="2">
    <citation type="submission" date="2024-06" db="UniProtKB">
        <authorList>
            <consortium name="EnsemblMetazoa"/>
        </authorList>
    </citation>
    <scope>IDENTIFICATION</scope>
</reference>
<feature type="transmembrane region" description="Helical" evidence="3">
    <location>
        <begin position="98"/>
        <end position="117"/>
    </location>
</feature>
<dbReference type="PROSITE" id="PS50853">
    <property type="entry name" value="FN3"/>
    <property type="match status" value="1"/>
</dbReference>
<keyword evidence="1" id="KW-0547">Nucleotide-binding</keyword>
<dbReference type="InterPro" id="IPR030379">
    <property type="entry name" value="G_SEPTIN_dom"/>
</dbReference>
<evidence type="ECO:0000259" key="4">
    <source>
        <dbReference type="PROSITE" id="PS50853"/>
    </source>
</evidence>
<dbReference type="CDD" id="cd00882">
    <property type="entry name" value="Ras_like_GTPase"/>
    <property type="match status" value="1"/>
</dbReference>
<dbReference type="KEGG" id="aqu:109589939"/>
<feature type="coiled-coil region" evidence="2">
    <location>
        <begin position="508"/>
        <end position="535"/>
    </location>
</feature>
<dbReference type="SMART" id="SM00060">
    <property type="entry name" value="FN3"/>
    <property type="match status" value="1"/>
</dbReference>
<feature type="domain" description="Fibronectin type-III" evidence="4">
    <location>
        <begin position="112"/>
        <end position="211"/>
    </location>
</feature>
<evidence type="ECO:0000313" key="6">
    <source>
        <dbReference type="Proteomes" id="UP000007879"/>
    </source>
</evidence>
<dbReference type="InterPro" id="IPR027417">
    <property type="entry name" value="P-loop_NTPase"/>
</dbReference>
<dbReference type="AlphaFoldDB" id="A0AAN0JWC4"/>
<dbReference type="Proteomes" id="UP000007879">
    <property type="component" value="Unassembled WGS sequence"/>
</dbReference>
<dbReference type="Gene3D" id="2.60.40.10">
    <property type="entry name" value="Immunoglobulins"/>
    <property type="match status" value="1"/>
</dbReference>
<protein>
    <recommendedName>
        <fullName evidence="4">Fibronectin type-III domain-containing protein</fullName>
    </recommendedName>
</protein>
<reference evidence="6" key="1">
    <citation type="journal article" date="2010" name="Nature">
        <title>The Amphimedon queenslandica genome and the evolution of animal complexity.</title>
        <authorList>
            <person name="Srivastava M."/>
            <person name="Simakov O."/>
            <person name="Chapman J."/>
            <person name="Fahey B."/>
            <person name="Gauthier M.E."/>
            <person name="Mitros T."/>
            <person name="Richards G.S."/>
            <person name="Conaco C."/>
            <person name="Dacre M."/>
            <person name="Hellsten U."/>
            <person name="Larroux C."/>
            <person name="Putnam N.H."/>
            <person name="Stanke M."/>
            <person name="Adamska M."/>
            <person name="Darling A."/>
            <person name="Degnan S.M."/>
            <person name="Oakley T.H."/>
            <person name="Plachetzki D.C."/>
            <person name="Zhai Y."/>
            <person name="Adamski M."/>
            <person name="Calcino A."/>
            <person name="Cummins S.F."/>
            <person name="Goodstein D.M."/>
            <person name="Harris C."/>
            <person name="Jackson D.J."/>
            <person name="Leys S.P."/>
            <person name="Shu S."/>
            <person name="Woodcroft B.J."/>
            <person name="Vervoort M."/>
            <person name="Kosik K.S."/>
            <person name="Manning G."/>
            <person name="Degnan B.M."/>
            <person name="Rokhsar D.S."/>
        </authorList>
    </citation>
    <scope>NUCLEOTIDE SEQUENCE [LARGE SCALE GENOMIC DNA]</scope>
</reference>
<keyword evidence="1" id="KW-0342">GTP-binding</keyword>
<evidence type="ECO:0000256" key="3">
    <source>
        <dbReference type="SAM" id="Phobius"/>
    </source>
</evidence>
<sequence length="737" mass="84130">MHQDLCQKVKQFSAFCEANAGSKEVSFIVTDNSEDDVTDDTTSKGAVIMHYENGIPYREFDPPGRPGKPKPISVEHDSIKLQWKASRVIDNESKFAKIWLVLYQMIIFIVTSIGNFIKKLWALIGPNAYHFSSSETLDSSSSIDCYTISLQCINESPSNRWHNQRTKGNETTITLSNLKPDTKYIAKVRAECSLGHSEESEISEIIQTKLPMVDYRLENIIAKSTVIEAGPPVVYQIHARPLDLKKSNIAKVEFGIPVVPHKPTRVLMVVGATGAGKSTLINAMVNFLLGVKWEHEFRLKLIHDEVSQSQAHSQTQMITAYTFYWQKGSPLNCNLTIIDTPGFGDTRGLKRDQEITRHIREFFELKGRDGLDSLHGIGFVTQASLARLTPTQKYISDSILSIFGKDIKDNIFIMTTFADGADPPVMGAIREANIPHASFFPFNNSALFAHSDGKADFSKMFWNMGYASLRDFFIEFQQSGVVSLQMTREVLHERQQLETIVNGIQPKINAGLAKIDELKQEEEMLKANESKILANKDFKYKVKVTKQRQIPLPHGQYVTNCVYCSITCHNDCIYGNDKDKWKCCAMSGNESNATCKVCVNHCSWEKHFNNGYIFEFYEEMETRTSQELYERYTEAKTAKDKLEYIIQEIEKELQEMQRVVLYNIRKARKCLQRLDEIALKPNPLTEVEYIDLLIKSEEQQKNAGWEKRIDYFYEVRQQAELLATVTDEEAFEKLACE</sequence>
<keyword evidence="6" id="KW-1185">Reference proteome</keyword>